<keyword evidence="4" id="KW-1185">Reference proteome</keyword>
<dbReference type="Proteomes" id="UP000008461">
    <property type="component" value="Chromosome"/>
</dbReference>
<reference evidence="3 4" key="1">
    <citation type="journal article" date="2011" name="Stand. Genomic Sci.">
        <title>Complete genome sequence of Haliscomenobacter hydrossis type strain (O).</title>
        <authorList>
            <consortium name="US DOE Joint Genome Institute (JGI-PGF)"/>
            <person name="Daligault H."/>
            <person name="Lapidus A."/>
            <person name="Zeytun A."/>
            <person name="Nolan M."/>
            <person name="Lucas S."/>
            <person name="Del Rio T.G."/>
            <person name="Tice H."/>
            <person name="Cheng J.F."/>
            <person name="Tapia R."/>
            <person name="Han C."/>
            <person name="Goodwin L."/>
            <person name="Pitluck S."/>
            <person name="Liolios K."/>
            <person name="Pagani I."/>
            <person name="Ivanova N."/>
            <person name="Huntemann M."/>
            <person name="Mavromatis K."/>
            <person name="Mikhailova N."/>
            <person name="Pati A."/>
            <person name="Chen A."/>
            <person name="Palaniappan K."/>
            <person name="Land M."/>
            <person name="Hauser L."/>
            <person name="Brambilla E.M."/>
            <person name="Rohde M."/>
            <person name="Verbarg S."/>
            <person name="Goker M."/>
            <person name="Bristow J."/>
            <person name="Eisen J.A."/>
            <person name="Markowitz V."/>
            <person name="Hugenholtz P."/>
            <person name="Kyrpides N.C."/>
            <person name="Klenk H.P."/>
            <person name="Woyke T."/>
        </authorList>
    </citation>
    <scope>NUCLEOTIDE SEQUENCE [LARGE SCALE GENOMIC DNA]</scope>
    <source>
        <strain evidence="4">ATCC 27775 / DSM 1100 / LMG 10767 / O</strain>
    </source>
</reference>
<sequence>MKPTYTRNTPTDFSLVSSVNQLIEWINRNWFNAILLYLAGHLLFQRDLSLQINMERDGAKKYASTPVSTRTSLGNAPNTQQAVFVPAINISQLVKKSLPKSSTVPAAEKSKEPTFSVSNLTPALSPDYVERKGGGSSNFAEKQQVLQDYIEKYAPAAIRAMNNYGIPASITLAQGLLESNAGGSKLARESNNHFGIKCRRKCRGCTCRNYTDDDVYDMFRVFNSVWESYEEHSILLRSPRYQHLQKFGKDYKSWAYGLKQAGYATDKTYAQKLIRIIRNLKLDQYDK</sequence>
<dbReference type="RefSeq" id="WP_013762551.1">
    <property type="nucleotide sequence ID" value="NC_015510.1"/>
</dbReference>
<reference key="2">
    <citation type="submission" date="2011-04" db="EMBL/GenBank/DDBJ databases">
        <title>Complete sequence of chromosome of Haliscomenobacter hydrossis DSM 1100.</title>
        <authorList>
            <consortium name="US DOE Joint Genome Institute (JGI-PGF)"/>
            <person name="Lucas S."/>
            <person name="Han J."/>
            <person name="Lapidus A."/>
            <person name="Bruce D."/>
            <person name="Goodwin L."/>
            <person name="Pitluck S."/>
            <person name="Peters L."/>
            <person name="Kyrpides N."/>
            <person name="Mavromatis K."/>
            <person name="Ivanova N."/>
            <person name="Ovchinnikova G."/>
            <person name="Pagani I."/>
            <person name="Daligault H."/>
            <person name="Detter J.C."/>
            <person name="Han C."/>
            <person name="Land M."/>
            <person name="Hauser L."/>
            <person name="Markowitz V."/>
            <person name="Cheng J.-F."/>
            <person name="Hugenholtz P."/>
            <person name="Woyke T."/>
            <person name="Wu D."/>
            <person name="Verbarg S."/>
            <person name="Frueling A."/>
            <person name="Brambilla E."/>
            <person name="Klenk H.-P."/>
            <person name="Eisen J.A."/>
        </authorList>
    </citation>
    <scope>NUCLEOTIDE SEQUENCE</scope>
    <source>
        <strain>DSM 1100</strain>
    </source>
</reference>
<accession>F4KSM3</accession>
<dbReference type="EMBL" id="CP002691">
    <property type="protein sequence ID" value="AEE47987.1"/>
    <property type="molecule type" value="Genomic_DNA"/>
</dbReference>
<feature type="domain" description="Mannosyl-glycoprotein endo-beta-N-acetylglucosamidase-like" evidence="2">
    <location>
        <begin position="138"/>
        <end position="286"/>
    </location>
</feature>
<dbReference type="Gene3D" id="1.10.530.10">
    <property type="match status" value="1"/>
</dbReference>
<dbReference type="Pfam" id="PF01832">
    <property type="entry name" value="Glucosaminidase"/>
    <property type="match status" value="1"/>
</dbReference>
<evidence type="ECO:0000313" key="4">
    <source>
        <dbReference type="Proteomes" id="UP000008461"/>
    </source>
</evidence>
<evidence type="ECO:0000313" key="3">
    <source>
        <dbReference type="EMBL" id="AEE47987.1"/>
    </source>
</evidence>
<evidence type="ECO:0000256" key="1">
    <source>
        <dbReference type="ARBA" id="ARBA00022801"/>
    </source>
</evidence>
<dbReference type="InterPro" id="IPR051056">
    <property type="entry name" value="Glycosyl_Hydrolase_73"/>
</dbReference>
<dbReference type="STRING" id="760192.Halhy_0073"/>
<dbReference type="eggNOG" id="COG1705">
    <property type="taxonomic scope" value="Bacteria"/>
</dbReference>
<dbReference type="GO" id="GO:0004040">
    <property type="term" value="F:amidase activity"/>
    <property type="evidence" value="ECO:0007669"/>
    <property type="project" value="InterPro"/>
</dbReference>
<dbReference type="PANTHER" id="PTHR33308">
    <property type="entry name" value="PEPTIDOGLYCAN HYDROLASE FLGJ"/>
    <property type="match status" value="1"/>
</dbReference>
<protein>
    <submittedName>
        <fullName evidence="3">Mannosyl-glycoprotein endo-beta-N-acetylglucosamidase</fullName>
    </submittedName>
</protein>
<organism evidence="3 4">
    <name type="scientific">Haliscomenobacter hydrossis (strain ATCC 27775 / DSM 1100 / LMG 10767 / O)</name>
    <dbReference type="NCBI Taxonomy" id="760192"/>
    <lineage>
        <taxon>Bacteria</taxon>
        <taxon>Pseudomonadati</taxon>
        <taxon>Bacteroidota</taxon>
        <taxon>Saprospiria</taxon>
        <taxon>Saprospirales</taxon>
        <taxon>Haliscomenobacteraceae</taxon>
        <taxon>Haliscomenobacter</taxon>
    </lineage>
</organism>
<dbReference type="HOGENOM" id="CLU_968964_0_0_10"/>
<dbReference type="PANTHER" id="PTHR33308:SF9">
    <property type="entry name" value="PEPTIDOGLYCAN HYDROLASE FLGJ"/>
    <property type="match status" value="1"/>
</dbReference>
<name>F4KSM3_HALH1</name>
<evidence type="ECO:0000259" key="2">
    <source>
        <dbReference type="SMART" id="SM00047"/>
    </source>
</evidence>
<keyword evidence="1" id="KW-0378">Hydrolase</keyword>
<dbReference type="OrthoDB" id="977752at2"/>
<dbReference type="AlphaFoldDB" id="F4KSM3"/>
<dbReference type="InterPro" id="IPR002901">
    <property type="entry name" value="MGlyc_endo_b_GlcNAc-like_dom"/>
</dbReference>
<gene>
    <name evidence="3" type="ordered locus">Halhy_0073</name>
</gene>
<dbReference type="KEGG" id="hhy:Halhy_0073"/>
<proteinExistence type="predicted"/>
<dbReference type="SMART" id="SM00047">
    <property type="entry name" value="LYZ2"/>
    <property type="match status" value="1"/>
</dbReference>